<dbReference type="InterPro" id="IPR009057">
    <property type="entry name" value="Homeodomain-like_sf"/>
</dbReference>
<gene>
    <name evidence="6" type="ORF">I6N98_15910</name>
</gene>
<evidence type="ECO:0000256" key="1">
    <source>
        <dbReference type="ARBA" id="ARBA00023015"/>
    </source>
</evidence>
<protein>
    <submittedName>
        <fullName evidence="6">TetR/AcrR family transcriptional regulator</fullName>
    </submittedName>
</protein>
<dbReference type="EMBL" id="CP066167">
    <property type="protein sequence ID" value="QQD17806.1"/>
    <property type="molecule type" value="Genomic_DNA"/>
</dbReference>
<dbReference type="Pfam" id="PF00440">
    <property type="entry name" value="TetR_N"/>
    <property type="match status" value="1"/>
</dbReference>
<evidence type="ECO:0000256" key="4">
    <source>
        <dbReference type="PROSITE-ProRule" id="PRU00335"/>
    </source>
</evidence>
<name>A0A7T4QZV1_9GAMM</name>
<keyword evidence="1" id="KW-0805">Transcription regulation</keyword>
<dbReference type="Gene3D" id="1.10.10.60">
    <property type="entry name" value="Homeodomain-like"/>
    <property type="match status" value="1"/>
</dbReference>
<dbReference type="InterPro" id="IPR001647">
    <property type="entry name" value="HTH_TetR"/>
</dbReference>
<feature type="DNA-binding region" description="H-T-H motif" evidence="4">
    <location>
        <begin position="36"/>
        <end position="55"/>
    </location>
</feature>
<keyword evidence="7" id="KW-1185">Reference proteome</keyword>
<dbReference type="GO" id="GO:0003700">
    <property type="term" value="F:DNA-binding transcription factor activity"/>
    <property type="evidence" value="ECO:0007669"/>
    <property type="project" value="TreeGrafter"/>
</dbReference>
<reference evidence="6 7" key="1">
    <citation type="submission" date="2020-12" db="EMBL/GenBank/DDBJ databases">
        <authorList>
            <person name="Shan Y."/>
        </authorList>
    </citation>
    <scope>NUCLEOTIDE SEQUENCE [LARGE SCALE GENOMIC DNA]</scope>
    <source>
        <strain evidence="7">csc3.9</strain>
    </source>
</reference>
<dbReference type="Proteomes" id="UP000596063">
    <property type="component" value="Chromosome"/>
</dbReference>
<dbReference type="InterPro" id="IPR050109">
    <property type="entry name" value="HTH-type_TetR-like_transc_reg"/>
</dbReference>
<dbReference type="Gene3D" id="1.10.357.10">
    <property type="entry name" value="Tetracycline Repressor, domain 2"/>
    <property type="match status" value="1"/>
</dbReference>
<dbReference type="KEGG" id="snan:I6N98_15910"/>
<evidence type="ECO:0000256" key="3">
    <source>
        <dbReference type="ARBA" id="ARBA00023163"/>
    </source>
</evidence>
<organism evidence="6 7">
    <name type="scientific">Spongiibacter nanhainus</name>
    <dbReference type="NCBI Taxonomy" id="2794344"/>
    <lineage>
        <taxon>Bacteria</taxon>
        <taxon>Pseudomonadati</taxon>
        <taxon>Pseudomonadota</taxon>
        <taxon>Gammaproteobacteria</taxon>
        <taxon>Cellvibrionales</taxon>
        <taxon>Spongiibacteraceae</taxon>
        <taxon>Spongiibacter</taxon>
    </lineage>
</organism>
<keyword evidence="2 4" id="KW-0238">DNA-binding</keyword>
<dbReference type="GO" id="GO:0000976">
    <property type="term" value="F:transcription cis-regulatory region binding"/>
    <property type="evidence" value="ECO:0007669"/>
    <property type="project" value="TreeGrafter"/>
</dbReference>
<dbReference type="SUPFAM" id="SSF46689">
    <property type="entry name" value="Homeodomain-like"/>
    <property type="match status" value="1"/>
</dbReference>
<feature type="domain" description="HTH tetR-type" evidence="5">
    <location>
        <begin position="13"/>
        <end position="73"/>
    </location>
</feature>
<dbReference type="PANTHER" id="PTHR30055:SF151">
    <property type="entry name" value="TRANSCRIPTIONAL REGULATORY PROTEIN"/>
    <property type="match status" value="1"/>
</dbReference>
<accession>A0A7T4QZV1</accession>
<keyword evidence="3" id="KW-0804">Transcription</keyword>
<evidence type="ECO:0000256" key="2">
    <source>
        <dbReference type="ARBA" id="ARBA00023125"/>
    </source>
</evidence>
<dbReference type="RefSeq" id="WP_198569305.1">
    <property type="nucleotide sequence ID" value="NZ_CP066167.1"/>
</dbReference>
<dbReference type="PANTHER" id="PTHR30055">
    <property type="entry name" value="HTH-TYPE TRANSCRIPTIONAL REGULATOR RUTR"/>
    <property type="match status" value="1"/>
</dbReference>
<evidence type="ECO:0000313" key="7">
    <source>
        <dbReference type="Proteomes" id="UP000596063"/>
    </source>
</evidence>
<dbReference type="PROSITE" id="PS50977">
    <property type="entry name" value="HTH_TETR_2"/>
    <property type="match status" value="1"/>
</dbReference>
<dbReference type="AlphaFoldDB" id="A0A7T4QZV1"/>
<proteinExistence type="predicted"/>
<dbReference type="PRINTS" id="PR00455">
    <property type="entry name" value="HTHTETR"/>
</dbReference>
<sequence length="212" mass="23403">MNKNVRPVGRPAVTSREAILAAAVELLQREELSELSLRQLAKHLDVSATSLYRYFESKQQLVKALGEQVLALDGGTLAANQSCEQRLEQLLDQLRAQVLTLPGLLSQFNTALPAEVMVATIAELARPIMDMQINEAQAVRHAQSLLWMTLGFALFEASSSQAEIAAQFVDLPAELQGTAKYLELGNHERLWRELVARNIHGINGLAATEYRS</sequence>
<evidence type="ECO:0000259" key="5">
    <source>
        <dbReference type="PROSITE" id="PS50977"/>
    </source>
</evidence>
<evidence type="ECO:0000313" key="6">
    <source>
        <dbReference type="EMBL" id="QQD17806.1"/>
    </source>
</evidence>